<dbReference type="InterPro" id="IPR039206">
    <property type="entry name" value="MORF/ORRM1/DAG-like"/>
</dbReference>
<comment type="caution">
    <text evidence="4">The sequence shown here is derived from an EMBL/GenBank/DDBJ whole genome shotgun (WGS) entry which is preliminary data.</text>
</comment>
<protein>
    <recommendedName>
        <fullName evidence="3">MORF/ORRM1/DAG-like MORF domain-containing protein</fullName>
    </recommendedName>
</protein>
<dbReference type="GO" id="GO:0080156">
    <property type="term" value="P:mitochondrial mRNA modification"/>
    <property type="evidence" value="ECO:0007669"/>
    <property type="project" value="TreeGrafter"/>
</dbReference>
<evidence type="ECO:0000313" key="4">
    <source>
        <dbReference type="EMBL" id="MBA0644341.1"/>
    </source>
</evidence>
<feature type="domain" description="MORF/ORRM1/DAG-like MORF" evidence="3">
    <location>
        <begin position="43"/>
        <end position="119"/>
    </location>
</feature>
<dbReference type="Pfam" id="PF21864">
    <property type="entry name" value="MORF_dom"/>
    <property type="match status" value="1"/>
</dbReference>
<dbReference type="GO" id="GO:0006397">
    <property type="term" value="P:mRNA processing"/>
    <property type="evidence" value="ECO:0007669"/>
    <property type="project" value="UniProtKB-KW"/>
</dbReference>
<reference evidence="4 5" key="1">
    <citation type="journal article" date="2019" name="Genome Biol. Evol.">
        <title>Insights into the evolution of the New World diploid cottons (Gossypium, subgenus Houzingenia) based on genome sequencing.</title>
        <authorList>
            <person name="Grover C.E."/>
            <person name="Arick M.A. 2nd"/>
            <person name="Thrash A."/>
            <person name="Conover J.L."/>
            <person name="Sanders W.S."/>
            <person name="Peterson D.G."/>
            <person name="Frelichowski J.E."/>
            <person name="Scheffler J.A."/>
            <person name="Scheffler B.E."/>
            <person name="Wendel J.F."/>
        </authorList>
    </citation>
    <scope>NUCLEOTIDE SEQUENCE [LARGE SCALE GENOMIC DNA]</scope>
    <source>
        <strain evidence="4">57</strain>
        <tissue evidence="4">Leaf</tissue>
    </source>
</reference>
<keyword evidence="1" id="KW-0507">mRNA processing</keyword>
<evidence type="ECO:0000256" key="1">
    <source>
        <dbReference type="ARBA" id="ARBA00022664"/>
    </source>
</evidence>
<sequence length="170" mass="19386">MYAGFYQLTLPMANIVIMEMGSLKMKLTPIQHRVGGRTDYDLWLINFKSPRNIDFYVKFLASLVVCSEEEAKKRIYAVDGTLSRYTGFHVVISEEMAYLLGGLPLVKGIYRDSEVEYHEDLDGGDLLVDGEVILRPTLKDFDGGRLVHLVVDQILNDIYIRKMDETETEG</sequence>
<dbReference type="PANTHER" id="PTHR31346:SF1">
    <property type="entry name" value="MULTIPLE ORGANELLAR RNA EDITING FACTOR 3, MITOCHONDRIAL"/>
    <property type="match status" value="1"/>
</dbReference>
<gene>
    <name evidence="4" type="ORF">Goklo_028517</name>
</gene>
<dbReference type="AlphaFoldDB" id="A0A7J8U1P7"/>
<dbReference type="PANTHER" id="PTHR31346">
    <property type="entry name" value="MULTIPLE ORGANELLAR RNA EDITING FACTOR 2, CHLOROPLASTIC-RELATED-RELATED"/>
    <property type="match status" value="1"/>
</dbReference>
<dbReference type="GO" id="GO:0005739">
    <property type="term" value="C:mitochondrion"/>
    <property type="evidence" value="ECO:0007669"/>
    <property type="project" value="TreeGrafter"/>
</dbReference>
<dbReference type="InterPro" id="IPR054059">
    <property type="entry name" value="MORF/ORRM1/DAG-like_MORF"/>
</dbReference>
<evidence type="ECO:0000259" key="3">
    <source>
        <dbReference type="Pfam" id="PF21864"/>
    </source>
</evidence>
<evidence type="ECO:0000256" key="2">
    <source>
        <dbReference type="ARBA" id="ARBA00022946"/>
    </source>
</evidence>
<proteinExistence type="predicted"/>
<evidence type="ECO:0000313" key="5">
    <source>
        <dbReference type="Proteomes" id="UP000593573"/>
    </source>
</evidence>
<dbReference type="EMBL" id="JABFAB010000003">
    <property type="protein sequence ID" value="MBA0644341.1"/>
    <property type="molecule type" value="Genomic_DNA"/>
</dbReference>
<organism evidence="4 5">
    <name type="scientific">Gossypium klotzschianum</name>
    <dbReference type="NCBI Taxonomy" id="34286"/>
    <lineage>
        <taxon>Eukaryota</taxon>
        <taxon>Viridiplantae</taxon>
        <taxon>Streptophyta</taxon>
        <taxon>Embryophyta</taxon>
        <taxon>Tracheophyta</taxon>
        <taxon>Spermatophyta</taxon>
        <taxon>Magnoliopsida</taxon>
        <taxon>eudicotyledons</taxon>
        <taxon>Gunneridae</taxon>
        <taxon>Pentapetalae</taxon>
        <taxon>rosids</taxon>
        <taxon>malvids</taxon>
        <taxon>Malvales</taxon>
        <taxon>Malvaceae</taxon>
        <taxon>Malvoideae</taxon>
        <taxon>Gossypium</taxon>
    </lineage>
</organism>
<keyword evidence="2" id="KW-0809">Transit peptide</keyword>
<keyword evidence="5" id="KW-1185">Reference proteome</keyword>
<accession>A0A7J8U1P7</accession>
<dbReference type="Proteomes" id="UP000593573">
    <property type="component" value="Unassembled WGS sequence"/>
</dbReference>
<name>A0A7J8U1P7_9ROSI</name>
<dbReference type="GO" id="GO:0016554">
    <property type="term" value="P:cytidine to uridine editing"/>
    <property type="evidence" value="ECO:0007669"/>
    <property type="project" value="InterPro"/>
</dbReference>